<keyword evidence="4" id="KW-0963">Cytoplasm</keyword>
<keyword evidence="3 4" id="KW-0560">Oxidoreductase</keyword>
<dbReference type="Pfam" id="PF03807">
    <property type="entry name" value="F420_oxidored"/>
    <property type="match status" value="1"/>
</dbReference>
<dbReference type="Proteomes" id="UP001065265">
    <property type="component" value="Chromosome"/>
</dbReference>
<evidence type="ECO:0000313" key="9">
    <source>
        <dbReference type="EMBL" id="UVI39171.1"/>
    </source>
</evidence>
<evidence type="ECO:0000256" key="4">
    <source>
        <dbReference type="HAMAP-Rule" id="MF_01925"/>
    </source>
</evidence>
<organism evidence="9 10">
    <name type="scientific">Qipengyuania spongiae</name>
    <dbReference type="NCBI Taxonomy" id="2909673"/>
    <lineage>
        <taxon>Bacteria</taxon>
        <taxon>Pseudomonadati</taxon>
        <taxon>Pseudomonadota</taxon>
        <taxon>Alphaproteobacteria</taxon>
        <taxon>Sphingomonadales</taxon>
        <taxon>Erythrobacteraceae</taxon>
        <taxon>Qipengyuania</taxon>
    </lineage>
</organism>
<comment type="pathway">
    <text evidence="4 6">Amino-acid biosynthesis; L-proline biosynthesis; L-proline from L-glutamate 5-semialdehyde: step 1/1.</text>
</comment>
<evidence type="ECO:0000313" key="10">
    <source>
        <dbReference type="Proteomes" id="UP001065265"/>
    </source>
</evidence>
<evidence type="ECO:0000256" key="3">
    <source>
        <dbReference type="ARBA" id="ARBA00023002"/>
    </source>
</evidence>
<evidence type="ECO:0000256" key="1">
    <source>
        <dbReference type="ARBA" id="ARBA00005525"/>
    </source>
</evidence>
<dbReference type="InterPro" id="IPR008927">
    <property type="entry name" value="6-PGluconate_DH-like_C_sf"/>
</dbReference>
<evidence type="ECO:0000256" key="5">
    <source>
        <dbReference type="NCBIfam" id="TIGR00112"/>
    </source>
</evidence>
<dbReference type="Pfam" id="PF14748">
    <property type="entry name" value="P5CR_dimer"/>
    <property type="match status" value="1"/>
</dbReference>
<dbReference type="PROSITE" id="PS00521">
    <property type="entry name" value="P5CR"/>
    <property type="match status" value="1"/>
</dbReference>
<dbReference type="InterPro" id="IPR000304">
    <property type="entry name" value="Pyrroline-COOH_reductase"/>
</dbReference>
<dbReference type="InterPro" id="IPR036291">
    <property type="entry name" value="NAD(P)-bd_dom_sf"/>
</dbReference>
<dbReference type="RefSeq" id="WP_265558353.1">
    <property type="nucleotide sequence ID" value="NZ_CP092471.1"/>
</dbReference>
<sequence length="258" mass="27012">MNILMIGCGKMGGALLKSWIKSGDDYTIVDPGLESAPDGAKLVKSKADLADSRFDVIVVAIKPQMIDDILPAYSDMLIEDGYLLSIAAGCSIARLKKAFDDQPVVRVMPNLPAAIGQGVSGICPGPDAGDAHVTHARALMEHAGSVVVLDDEDALDRFTAIAGSGPGYVFELARTYVAAAMELGFEEAEAREMVLGTLAGTVAMAKQGDEPLEELRDSVTSKNGTTAAGLDALNGGGDLDRLLQAATRAAYDRAVEMR</sequence>
<keyword evidence="4 6" id="KW-0028">Amino-acid biosynthesis</keyword>
<dbReference type="NCBIfam" id="TIGR00112">
    <property type="entry name" value="proC"/>
    <property type="match status" value="1"/>
</dbReference>
<keyword evidence="10" id="KW-1185">Reference proteome</keyword>
<comment type="catalytic activity">
    <reaction evidence="4 6">
        <text>L-proline + NADP(+) = (S)-1-pyrroline-5-carboxylate + NADPH + 2 H(+)</text>
        <dbReference type="Rhea" id="RHEA:14109"/>
        <dbReference type="ChEBI" id="CHEBI:15378"/>
        <dbReference type="ChEBI" id="CHEBI:17388"/>
        <dbReference type="ChEBI" id="CHEBI:57783"/>
        <dbReference type="ChEBI" id="CHEBI:58349"/>
        <dbReference type="ChEBI" id="CHEBI:60039"/>
        <dbReference type="EC" id="1.5.1.2"/>
    </reaction>
</comment>
<accession>A0ABY5T1P2</accession>
<reference evidence="9" key="1">
    <citation type="submission" date="2022-02" db="EMBL/GenBank/DDBJ databases">
        <title>Qipengyuania spongiae sp. nov., isolated from marine sponge.</title>
        <authorList>
            <person name="Li Z."/>
            <person name="Zhang M."/>
        </authorList>
    </citation>
    <scope>NUCLEOTIDE SEQUENCE</scope>
    <source>
        <strain evidence="9">PHS-Z21</strain>
    </source>
</reference>
<name>A0ABY5T1P2_9SPHN</name>
<dbReference type="PIRSF" id="PIRSF000193">
    <property type="entry name" value="Pyrrol-5-carb_rd"/>
    <property type="match status" value="1"/>
</dbReference>
<comment type="function">
    <text evidence="4">Catalyzes the reduction of 1-pyrroline-5-carboxylate (PCA) to L-proline.</text>
</comment>
<proteinExistence type="inferred from homology"/>
<feature type="domain" description="Pyrroline-5-carboxylate reductase catalytic N-terminal" evidence="7">
    <location>
        <begin position="3"/>
        <end position="89"/>
    </location>
</feature>
<comment type="catalytic activity">
    <reaction evidence="4">
        <text>L-proline + NAD(+) = (S)-1-pyrroline-5-carboxylate + NADH + 2 H(+)</text>
        <dbReference type="Rhea" id="RHEA:14105"/>
        <dbReference type="ChEBI" id="CHEBI:15378"/>
        <dbReference type="ChEBI" id="CHEBI:17388"/>
        <dbReference type="ChEBI" id="CHEBI:57540"/>
        <dbReference type="ChEBI" id="CHEBI:57945"/>
        <dbReference type="ChEBI" id="CHEBI:60039"/>
        <dbReference type="EC" id="1.5.1.2"/>
    </reaction>
</comment>
<dbReference type="Gene3D" id="3.40.50.720">
    <property type="entry name" value="NAD(P)-binding Rossmann-like Domain"/>
    <property type="match status" value="1"/>
</dbReference>
<comment type="similarity">
    <text evidence="1 4 6">Belongs to the pyrroline-5-carboxylate reductase family.</text>
</comment>
<evidence type="ECO:0000259" key="7">
    <source>
        <dbReference type="Pfam" id="PF03807"/>
    </source>
</evidence>
<dbReference type="EC" id="1.5.1.2" evidence="4 5"/>
<dbReference type="SUPFAM" id="SSF51735">
    <property type="entry name" value="NAD(P)-binding Rossmann-fold domains"/>
    <property type="match status" value="1"/>
</dbReference>
<protein>
    <recommendedName>
        <fullName evidence="4 5">Pyrroline-5-carboxylate reductase</fullName>
        <shortName evidence="4">P5C reductase</shortName>
        <shortName evidence="4">P5CR</shortName>
        <ecNumber evidence="4 5">1.5.1.2</ecNumber>
    </recommendedName>
    <alternativeName>
        <fullName evidence="4">PCA reductase</fullName>
    </alternativeName>
</protein>
<dbReference type="InterPro" id="IPR028939">
    <property type="entry name" value="P5C_Rdtase_cat_N"/>
</dbReference>
<dbReference type="PANTHER" id="PTHR11645">
    <property type="entry name" value="PYRROLINE-5-CARBOXYLATE REDUCTASE"/>
    <property type="match status" value="1"/>
</dbReference>
<keyword evidence="4 6" id="KW-0641">Proline biosynthesis</keyword>
<dbReference type="Gene3D" id="1.10.3730.10">
    <property type="entry name" value="ProC C-terminal domain-like"/>
    <property type="match status" value="1"/>
</dbReference>
<dbReference type="SUPFAM" id="SSF48179">
    <property type="entry name" value="6-phosphogluconate dehydrogenase C-terminal domain-like"/>
    <property type="match status" value="1"/>
</dbReference>
<evidence type="ECO:0000256" key="2">
    <source>
        <dbReference type="ARBA" id="ARBA00022857"/>
    </source>
</evidence>
<dbReference type="InterPro" id="IPR029036">
    <property type="entry name" value="P5CR_dimer"/>
</dbReference>
<dbReference type="InterPro" id="IPR053790">
    <property type="entry name" value="P5CR-like_CS"/>
</dbReference>
<comment type="subcellular location">
    <subcellularLocation>
        <location evidence="4">Cytoplasm</location>
    </subcellularLocation>
</comment>
<dbReference type="GO" id="GO:0004735">
    <property type="term" value="F:pyrroline-5-carboxylate reductase activity"/>
    <property type="evidence" value="ECO:0007669"/>
    <property type="project" value="UniProtKB-EC"/>
</dbReference>
<evidence type="ECO:0000259" key="8">
    <source>
        <dbReference type="Pfam" id="PF14748"/>
    </source>
</evidence>
<dbReference type="HAMAP" id="MF_01925">
    <property type="entry name" value="P5C_reductase"/>
    <property type="match status" value="1"/>
</dbReference>
<keyword evidence="2 4" id="KW-0521">NADP</keyword>
<evidence type="ECO:0000256" key="6">
    <source>
        <dbReference type="RuleBase" id="RU003903"/>
    </source>
</evidence>
<dbReference type="PANTHER" id="PTHR11645:SF0">
    <property type="entry name" value="PYRROLINE-5-CARBOXYLATE REDUCTASE 3"/>
    <property type="match status" value="1"/>
</dbReference>
<dbReference type="EMBL" id="CP092471">
    <property type="protein sequence ID" value="UVI39171.1"/>
    <property type="molecule type" value="Genomic_DNA"/>
</dbReference>
<feature type="domain" description="Pyrroline-5-carboxylate reductase dimerisation" evidence="8">
    <location>
        <begin position="152"/>
        <end position="257"/>
    </location>
</feature>
<gene>
    <name evidence="4 9" type="primary">proC</name>
    <name evidence="9" type="ORF">L1F33_13210</name>
</gene>